<feature type="transmembrane region" description="Helical" evidence="6">
    <location>
        <begin position="41"/>
        <end position="64"/>
    </location>
</feature>
<gene>
    <name evidence="8" type="ORF">SAMN06295912_101333</name>
</gene>
<feature type="transmembrane region" description="Helical" evidence="6">
    <location>
        <begin position="215"/>
        <end position="236"/>
    </location>
</feature>
<dbReference type="InterPro" id="IPR008457">
    <property type="entry name" value="Cu-R_CopD_dom"/>
</dbReference>
<keyword evidence="2" id="KW-1003">Cell membrane</keyword>
<protein>
    <submittedName>
        <fullName evidence="8">Putative copper resistance protein D</fullName>
    </submittedName>
</protein>
<evidence type="ECO:0000259" key="7">
    <source>
        <dbReference type="Pfam" id="PF05425"/>
    </source>
</evidence>
<name>A0A239BR81_9SPHN</name>
<dbReference type="PANTHER" id="PTHR34820">
    <property type="entry name" value="INNER MEMBRANE PROTEIN YEBZ"/>
    <property type="match status" value="1"/>
</dbReference>
<keyword evidence="4 6" id="KW-1133">Transmembrane helix</keyword>
<organism evidence="8 9">
    <name type="scientific">Edaphosphingomonas laterariae</name>
    <dbReference type="NCBI Taxonomy" id="861865"/>
    <lineage>
        <taxon>Bacteria</taxon>
        <taxon>Pseudomonadati</taxon>
        <taxon>Pseudomonadota</taxon>
        <taxon>Alphaproteobacteria</taxon>
        <taxon>Sphingomonadales</taxon>
        <taxon>Rhizorhabdaceae</taxon>
        <taxon>Edaphosphingomonas</taxon>
    </lineage>
</organism>
<dbReference type="Proteomes" id="UP000198281">
    <property type="component" value="Unassembled WGS sequence"/>
</dbReference>
<evidence type="ECO:0000256" key="2">
    <source>
        <dbReference type="ARBA" id="ARBA00022475"/>
    </source>
</evidence>
<evidence type="ECO:0000256" key="1">
    <source>
        <dbReference type="ARBA" id="ARBA00004651"/>
    </source>
</evidence>
<dbReference type="PANTHER" id="PTHR34820:SF4">
    <property type="entry name" value="INNER MEMBRANE PROTEIN YEBZ"/>
    <property type="match status" value="1"/>
</dbReference>
<feature type="transmembrane region" description="Helical" evidence="6">
    <location>
        <begin position="107"/>
        <end position="124"/>
    </location>
</feature>
<dbReference type="GO" id="GO:0005886">
    <property type="term" value="C:plasma membrane"/>
    <property type="evidence" value="ECO:0007669"/>
    <property type="project" value="UniProtKB-SubCell"/>
</dbReference>
<feature type="transmembrane region" description="Helical" evidence="6">
    <location>
        <begin position="256"/>
        <end position="277"/>
    </location>
</feature>
<dbReference type="AlphaFoldDB" id="A0A239BR81"/>
<evidence type="ECO:0000256" key="4">
    <source>
        <dbReference type="ARBA" id="ARBA00022989"/>
    </source>
</evidence>
<dbReference type="RefSeq" id="WP_089217843.1">
    <property type="nucleotide sequence ID" value="NZ_FZOS01000001.1"/>
</dbReference>
<sequence>MDDGLTVALRFGLRLDLMLLFGLGAFALWNGHRLARGAVMALAIAGAGLSLSGLWAQAASMAGVMLGEVDRTTIGFLLADTSGGWAWLVRMNALAVMVFWPSPRGTALWGAVALATLAWGGHGVMNEGALGWLHLGADILHLLAAGLWIGALATLLWFLARARSCDGGGRVAAYDALAGFARLGTIIVGLILITGLINGWAILGPSGTPIPGEGLYGRLMTIKLALFAAMLGLAALNRFRLVPAFAADGRTGALRVSVAVEAALGITILLLVAWLGMLSPAS</sequence>
<dbReference type="InterPro" id="IPR047689">
    <property type="entry name" value="CopD"/>
</dbReference>
<evidence type="ECO:0000256" key="3">
    <source>
        <dbReference type="ARBA" id="ARBA00022692"/>
    </source>
</evidence>
<accession>A0A239BR81</accession>
<dbReference type="NCBIfam" id="NF033808">
    <property type="entry name" value="copper_CopD"/>
    <property type="match status" value="1"/>
</dbReference>
<proteinExistence type="predicted"/>
<feature type="transmembrane region" description="Helical" evidence="6">
    <location>
        <begin position="180"/>
        <end position="203"/>
    </location>
</feature>
<keyword evidence="3 6" id="KW-0812">Transmembrane</keyword>
<comment type="subcellular location">
    <subcellularLocation>
        <location evidence="1">Cell membrane</location>
        <topology evidence="1">Multi-pass membrane protein</topology>
    </subcellularLocation>
</comment>
<dbReference type="Pfam" id="PF05425">
    <property type="entry name" value="CopD"/>
    <property type="match status" value="1"/>
</dbReference>
<dbReference type="GO" id="GO:0006825">
    <property type="term" value="P:copper ion transport"/>
    <property type="evidence" value="ECO:0007669"/>
    <property type="project" value="InterPro"/>
</dbReference>
<evidence type="ECO:0000313" key="9">
    <source>
        <dbReference type="Proteomes" id="UP000198281"/>
    </source>
</evidence>
<feature type="transmembrane region" description="Helical" evidence="6">
    <location>
        <begin position="139"/>
        <end position="159"/>
    </location>
</feature>
<reference evidence="9" key="1">
    <citation type="submission" date="2017-06" db="EMBL/GenBank/DDBJ databases">
        <authorList>
            <person name="Varghese N."/>
            <person name="Submissions S."/>
        </authorList>
    </citation>
    <scope>NUCLEOTIDE SEQUENCE [LARGE SCALE GENOMIC DNA]</scope>
    <source>
        <strain evidence="9">LNB2</strain>
    </source>
</reference>
<evidence type="ECO:0000256" key="5">
    <source>
        <dbReference type="ARBA" id="ARBA00023136"/>
    </source>
</evidence>
<feature type="domain" description="Copper resistance protein D" evidence="7">
    <location>
        <begin position="176"/>
        <end position="275"/>
    </location>
</feature>
<dbReference type="InterPro" id="IPR032694">
    <property type="entry name" value="CopC/D"/>
</dbReference>
<dbReference type="OrthoDB" id="6053803at2"/>
<evidence type="ECO:0000313" key="8">
    <source>
        <dbReference type="EMBL" id="SNS09918.1"/>
    </source>
</evidence>
<keyword evidence="5 6" id="KW-0472">Membrane</keyword>
<evidence type="ECO:0000256" key="6">
    <source>
        <dbReference type="SAM" id="Phobius"/>
    </source>
</evidence>
<dbReference type="EMBL" id="FZOS01000001">
    <property type="protein sequence ID" value="SNS09918.1"/>
    <property type="molecule type" value="Genomic_DNA"/>
</dbReference>
<keyword evidence="9" id="KW-1185">Reference proteome</keyword>
<feature type="transmembrane region" description="Helical" evidence="6">
    <location>
        <begin position="12"/>
        <end position="29"/>
    </location>
</feature>